<evidence type="ECO:0000256" key="1">
    <source>
        <dbReference type="SAM" id="Phobius"/>
    </source>
</evidence>
<keyword evidence="1" id="KW-0812">Transmembrane</keyword>
<dbReference type="Proteomes" id="UP000189670">
    <property type="component" value="Unassembled WGS sequence"/>
</dbReference>
<dbReference type="EMBL" id="ATBP01001003">
    <property type="protein sequence ID" value="ETR68307.1"/>
    <property type="molecule type" value="Genomic_DNA"/>
</dbReference>
<organism evidence="2 3">
    <name type="scientific">Candidatus Magnetoglobus multicellularis str. Araruama</name>
    <dbReference type="NCBI Taxonomy" id="890399"/>
    <lineage>
        <taxon>Bacteria</taxon>
        <taxon>Pseudomonadati</taxon>
        <taxon>Thermodesulfobacteriota</taxon>
        <taxon>Desulfobacteria</taxon>
        <taxon>Desulfobacterales</taxon>
        <taxon>Desulfobacteraceae</taxon>
        <taxon>Candidatus Magnetoglobus</taxon>
    </lineage>
</organism>
<keyword evidence="1" id="KW-0472">Membrane</keyword>
<name>A0A1V1P0C8_9BACT</name>
<feature type="transmembrane region" description="Helical" evidence="1">
    <location>
        <begin position="57"/>
        <end position="78"/>
    </location>
</feature>
<comment type="caution">
    <text evidence="2">The sequence shown here is derived from an EMBL/GenBank/DDBJ whole genome shotgun (WGS) entry which is preliminary data.</text>
</comment>
<gene>
    <name evidence="2" type="ORF">OMM_10661</name>
</gene>
<keyword evidence="1" id="KW-1133">Transmembrane helix</keyword>
<evidence type="ECO:0000313" key="2">
    <source>
        <dbReference type="EMBL" id="ETR68307.1"/>
    </source>
</evidence>
<sequence length="160" mass="18421">MNTISRFFQQSNKYIHQYYKKNRKIGEKFKKNQNKKVLTSVEKLPVKNSSNRRSGKFWAIIIASLTCIAIVITILMLATKQEQSSSHNIQLSLTGNETGLIGCYYKTTKLDSDKAFNAIDKRIDPCINFNWTKVPPTRQFSLVYYSVSWNGVKTVLDKLT</sequence>
<evidence type="ECO:0000313" key="3">
    <source>
        <dbReference type="Proteomes" id="UP000189670"/>
    </source>
</evidence>
<accession>A0A1V1P0C8</accession>
<proteinExistence type="predicted"/>
<reference evidence="3" key="1">
    <citation type="submission" date="2012-11" db="EMBL/GenBank/DDBJ databases">
        <authorList>
            <person name="Lucero-Rivera Y.E."/>
            <person name="Tovar-Ramirez D."/>
        </authorList>
    </citation>
    <scope>NUCLEOTIDE SEQUENCE [LARGE SCALE GENOMIC DNA]</scope>
    <source>
        <strain evidence="3">Araruama</strain>
    </source>
</reference>
<protein>
    <submittedName>
        <fullName evidence="2">Uncharacterized protein</fullName>
    </submittedName>
</protein>
<dbReference type="AlphaFoldDB" id="A0A1V1P0C8"/>